<organism evidence="1 2">
    <name type="scientific">Pseudomonas fluorescens</name>
    <dbReference type="NCBI Taxonomy" id="294"/>
    <lineage>
        <taxon>Bacteria</taxon>
        <taxon>Pseudomonadati</taxon>
        <taxon>Pseudomonadota</taxon>
        <taxon>Gammaproteobacteria</taxon>
        <taxon>Pseudomonadales</taxon>
        <taxon>Pseudomonadaceae</taxon>
        <taxon>Pseudomonas</taxon>
    </lineage>
</organism>
<dbReference type="OrthoDB" id="6887970at2"/>
<name>A0A5E7GWG7_PSEFL</name>
<gene>
    <name evidence="1" type="ORF">PS862_00563</name>
</gene>
<dbReference type="AlphaFoldDB" id="A0A5E7GWG7"/>
<accession>A0A5E7GWG7</accession>
<dbReference type="RefSeq" id="WP_150783182.1">
    <property type="nucleotide sequence ID" value="NZ_CABVII010000002.1"/>
</dbReference>
<dbReference type="Proteomes" id="UP000385207">
    <property type="component" value="Unassembled WGS sequence"/>
</dbReference>
<reference evidence="1 2" key="1">
    <citation type="submission" date="2019-09" db="EMBL/GenBank/DDBJ databases">
        <authorList>
            <person name="Chandra G."/>
            <person name="Truman W A."/>
        </authorList>
    </citation>
    <scope>NUCLEOTIDE SEQUENCE [LARGE SCALE GENOMIC DNA]</scope>
    <source>
        <strain evidence="1">PS862</strain>
    </source>
</reference>
<sequence>MDKDIALSVAGNLSSISAGLAEVWREGVINSLLFARLYADSNVERFAQPQQWYKYHAEAMSKSKWEVGSHRFSSFEPGENSSFVLKHLIQGRFGFDSAQAKQYERLMYCIQQDSAAEVIASSAGGHALVYQSEGQTSTVSTIALQVSLVVRGPALYTGFVYFKTGQAVSNNLFIQEFKSELVLGEVIIGVTKLVLNKASYERARMREKILASLPEVTAPLVLDLTPECDAHCSS</sequence>
<evidence type="ECO:0000313" key="2">
    <source>
        <dbReference type="Proteomes" id="UP000385207"/>
    </source>
</evidence>
<evidence type="ECO:0000313" key="1">
    <source>
        <dbReference type="EMBL" id="VVO56035.1"/>
    </source>
</evidence>
<dbReference type="EMBL" id="CABVII010000002">
    <property type="protein sequence ID" value="VVO56035.1"/>
    <property type="molecule type" value="Genomic_DNA"/>
</dbReference>
<protein>
    <submittedName>
        <fullName evidence="1">Uncharacterized protein</fullName>
    </submittedName>
</protein>
<proteinExistence type="predicted"/>